<feature type="domain" description="VOC" evidence="2">
    <location>
        <begin position="20"/>
        <end position="167"/>
    </location>
</feature>
<evidence type="ECO:0000313" key="4">
    <source>
        <dbReference type="Proteomes" id="UP000440096"/>
    </source>
</evidence>
<protein>
    <submittedName>
        <fullName evidence="3">VOC family protein</fullName>
    </submittedName>
</protein>
<dbReference type="Gene3D" id="3.10.180.10">
    <property type="entry name" value="2,3-Dihydroxybiphenyl 1,2-Dioxygenase, domain 1"/>
    <property type="match status" value="1"/>
</dbReference>
<sequence>MDERRIRVDEHARPVPGLRGTEHVGFTVPDLEEAIKFFVEVLGCEYFYDLGPFRDDDGTWFADNLDTHPRAWIPRAALLRCGHGSNFEIFEFEAPDQTRSMPRMSDWGAVHLAFYVDDMDAALADLERRGIRILGGAKDGAGVEAGDGSKFAHFLSPWGMILEFVSFPNGKDYMAGRDRVLWHPLNPSA</sequence>
<comment type="caution">
    <text evidence="3">The sequence shown here is derived from an EMBL/GenBank/DDBJ whole genome shotgun (WGS) entry which is preliminary data.</text>
</comment>
<dbReference type="PROSITE" id="PS51819">
    <property type="entry name" value="VOC"/>
    <property type="match status" value="1"/>
</dbReference>
<dbReference type="InterPro" id="IPR029068">
    <property type="entry name" value="Glyas_Bleomycin-R_OHBP_Dase"/>
</dbReference>
<dbReference type="InterPro" id="IPR051785">
    <property type="entry name" value="MMCE/EMCE_epimerase"/>
</dbReference>
<dbReference type="Pfam" id="PF13669">
    <property type="entry name" value="Glyoxalase_4"/>
    <property type="match status" value="1"/>
</dbReference>
<dbReference type="GO" id="GO:0046491">
    <property type="term" value="P:L-methylmalonyl-CoA metabolic process"/>
    <property type="evidence" value="ECO:0007669"/>
    <property type="project" value="TreeGrafter"/>
</dbReference>
<dbReference type="GO" id="GO:0004493">
    <property type="term" value="F:methylmalonyl-CoA epimerase activity"/>
    <property type="evidence" value="ECO:0007669"/>
    <property type="project" value="TreeGrafter"/>
</dbReference>
<keyword evidence="4" id="KW-1185">Reference proteome</keyword>
<proteinExistence type="predicted"/>
<dbReference type="EMBL" id="WMBA01000007">
    <property type="protein sequence ID" value="MTD53809.1"/>
    <property type="molecule type" value="Genomic_DNA"/>
</dbReference>
<dbReference type="GO" id="GO:0046872">
    <property type="term" value="F:metal ion binding"/>
    <property type="evidence" value="ECO:0007669"/>
    <property type="project" value="UniProtKB-KW"/>
</dbReference>
<dbReference type="AlphaFoldDB" id="A0A6N7YZF6"/>
<dbReference type="PANTHER" id="PTHR43048:SF6">
    <property type="entry name" value="BLR8189 PROTEIN"/>
    <property type="match status" value="1"/>
</dbReference>
<evidence type="ECO:0000256" key="1">
    <source>
        <dbReference type="ARBA" id="ARBA00022723"/>
    </source>
</evidence>
<organism evidence="3 4">
    <name type="scientific">Amycolatopsis pithecellobii</name>
    <dbReference type="NCBI Taxonomy" id="664692"/>
    <lineage>
        <taxon>Bacteria</taxon>
        <taxon>Bacillati</taxon>
        <taxon>Actinomycetota</taxon>
        <taxon>Actinomycetes</taxon>
        <taxon>Pseudonocardiales</taxon>
        <taxon>Pseudonocardiaceae</taxon>
        <taxon>Amycolatopsis</taxon>
    </lineage>
</organism>
<reference evidence="3 4" key="1">
    <citation type="submission" date="2019-11" db="EMBL/GenBank/DDBJ databases">
        <title>Draft genome of Amycolatopsis RM579.</title>
        <authorList>
            <person name="Duangmal K."/>
            <person name="Mingma R."/>
        </authorList>
    </citation>
    <scope>NUCLEOTIDE SEQUENCE [LARGE SCALE GENOMIC DNA]</scope>
    <source>
        <strain evidence="3 4">RM579</strain>
    </source>
</reference>
<evidence type="ECO:0000313" key="3">
    <source>
        <dbReference type="EMBL" id="MTD53809.1"/>
    </source>
</evidence>
<dbReference type="SUPFAM" id="SSF54593">
    <property type="entry name" value="Glyoxalase/Bleomycin resistance protein/Dihydroxybiphenyl dioxygenase"/>
    <property type="match status" value="1"/>
</dbReference>
<gene>
    <name evidence="3" type="ORF">GKO32_07400</name>
</gene>
<dbReference type="OrthoDB" id="2613830at2"/>
<name>A0A6N7YZF6_9PSEU</name>
<dbReference type="InterPro" id="IPR037523">
    <property type="entry name" value="VOC_core"/>
</dbReference>
<keyword evidence="1" id="KW-0479">Metal-binding</keyword>
<evidence type="ECO:0000259" key="2">
    <source>
        <dbReference type="PROSITE" id="PS51819"/>
    </source>
</evidence>
<dbReference type="Proteomes" id="UP000440096">
    <property type="component" value="Unassembled WGS sequence"/>
</dbReference>
<accession>A0A6N7YZF6</accession>
<dbReference type="PANTHER" id="PTHR43048">
    <property type="entry name" value="METHYLMALONYL-COA EPIMERASE"/>
    <property type="match status" value="1"/>
</dbReference>